<dbReference type="GO" id="GO:0010038">
    <property type="term" value="P:response to metal ion"/>
    <property type="evidence" value="ECO:0007669"/>
    <property type="project" value="InterPro"/>
</dbReference>
<organism evidence="2 3">
    <name type="scientific">Asticcacaulis excentricus</name>
    <dbReference type="NCBI Taxonomy" id="78587"/>
    <lineage>
        <taxon>Bacteria</taxon>
        <taxon>Pseudomonadati</taxon>
        <taxon>Pseudomonadota</taxon>
        <taxon>Alphaproteobacteria</taxon>
        <taxon>Caulobacterales</taxon>
        <taxon>Caulobacteraceae</taxon>
        <taxon>Asticcacaulis</taxon>
    </lineage>
</organism>
<dbReference type="EMBL" id="AP018827">
    <property type="protein sequence ID" value="BBF81402.1"/>
    <property type="molecule type" value="Genomic_DNA"/>
</dbReference>
<reference evidence="3" key="1">
    <citation type="journal article" date="2017" name="Biotechnol. Biofuels">
        <title>Evaluation of environmental bacterial communities as a factor affecting the growth of duckweed Lemna minor.</title>
        <authorList>
            <person name="Ishizawa H."/>
            <person name="Kuroda M."/>
            <person name="Morikawa M."/>
            <person name="Ike M."/>
        </authorList>
    </citation>
    <scope>NUCLEOTIDE SEQUENCE [LARGE SCALE GENOMIC DNA]</scope>
    <source>
        <strain evidence="3">M6</strain>
    </source>
</reference>
<dbReference type="GO" id="GO:0005507">
    <property type="term" value="F:copper ion binding"/>
    <property type="evidence" value="ECO:0007669"/>
    <property type="project" value="TreeGrafter"/>
</dbReference>
<protein>
    <submittedName>
        <fullName evidence="2">Periplasmic divalent cation tolerance protein CutA</fullName>
    </submittedName>
</protein>
<dbReference type="AlphaFoldDB" id="A0A3G9G249"/>
<reference evidence="3" key="2">
    <citation type="journal article" date="2017" name="Plant Physiol. Biochem.">
        <title>Differential oxidative and antioxidative response of duckweed Lemna minor toward plant growth promoting/inhibiting bacteria.</title>
        <authorList>
            <person name="Ishizawa H."/>
            <person name="Kuroda M."/>
            <person name="Morikawa M."/>
            <person name="Ike M."/>
        </authorList>
    </citation>
    <scope>NUCLEOTIDE SEQUENCE [LARGE SCALE GENOMIC DNA]</scope>
    <source>
        <strain evidence="3">M6</strain>
    </source>
</reference>
<dbReference type="PANTHER" id="PTHR23419:SF8">
    <property type="entry name" value="FI09726P"/>
    <property type="match status" value="1"/>
</dbReference>
<accession>A0A3G9G249</accession>
<proteinExistence type="inferred from homology"/>
<dbReference type="InterPro" id="IPR011322">
    <property type="entry name" value="N-reg_PII-like_a/b"/>
</dbReference>
<dbReference type="InterPro" id="IPR004323">
    <property type="entry name" value="Ion_tolerance_CutA"/>
</dbReference>
<dbReference type="Pfam" id="PF03091">
    <property type="entry name" value="CutA1"/>
    <property type="match status" value="1"/>
</dbReference>
<evidence type="ECO:0000256" key="1">
    <source>
        <dbReference type="ARBA" id="ARBA00010169"/>
    </source>
</evidence>
<evidence type="ECO:0000313" key="3">
    <source>
        <dbReference type="Proteomes" id="UP000278756"/>
    </source>
</evidence>
<dbReference type="SUPFAM" id="SSF54913">
    <property type="entry name" value="GlnB-like"/>
    <property type="match status" value="1"/>
</dbReference>
<dbReference type="InterPro" id="IPR015867">
    <property type="entry name" value="N-reg_PII/ATP_PRibTrfase_C"/>
</dbReference>
<comment type="similarity">
    <text evidence="1">Belongs to the CutA family.</text>
</comment>
<evidence type="ECO:0000313" key="2">
    <source>
        <dbReference type="EMBL" id="BBF81402.1"/>
    </source>
</evidence>
<dbReference type="Proteomes" id="UP000278756">
    <property type="component" value="Chromosome 1"/>
</dbReference>
<dbReference type="Gene3D" id="3.30.70.120">
    <property type="match status" value="1"/>
</dbReference>
<gene>
    <name evidence="2" type="ORF">EM6_2000</name>
</gene>
<name>A0A3G9G249_9CAUL</name>
<sequence length="101" mass="11171">MTVSITCADANEAERIAELLVTQKLAACVQSTPLRATYVWQGKVETADEIGLTIKTLRDKLPALEAAVKAAHSYEVPELIATRIEWASADYEQWLRDALKP</sequence>
<dbReference type="PANTHER" id="PTHR23419">
    <property type="entry name" value="DIVALENT CATION TOLERANCE CUTA-RELATED"/>
    <property type="match status" value="1"/>
</dbReference>